<organism evidence="2 3">
    <name type="scientific">Aeromicrobium alkaliterrae</name>
    <dbReference type="NCBI Taxonomy" id="302168"/>
    <lineage>
        <taxon>Bacteria</taxon>
        <taxon>Bacillati</taxon>
        <taxon>Actinomycetota</taxon>
        <taxon>Actinomycetes</taxon>
        <taxon>Propionibacteriales</taxon>
        <taxon>Nocardioidaceae</taxon>
        <taxon>Aeromicrobium</taxon>
    </lineage>
</organism>
<keyword evidence="1" id="KW-1133">Transmembrane helix</keyword>
<evidence type="ECO:0000313" key="2">
    <source>
        <dbReference type="EMBL" id="GAA1740955.1"/>
    </source>
</evidence>
<reference evidence="2 3" key="1">
    <citation type="journal article" date="2019" name="Int. J. Syst. Evol. Microbiol.">
        <title>The Global Catalogue of Microorganisms (GCM) 10K type strain sequencing project: providing services to taxonomists for standard genome sequencing and annotation.</title>
        <authorList>
            <consortium name="The Broad Institute Genomics Platform"/>
            <consortium name="The Broad Institute Genome Sequencing Center for Infectious Disease"/>
            <person name="Wu L."/>
            <person name="Ma J."/>
        </authorList>
    </citation>
    <scope>NUCLEOTIDE SEQUENCE [LARGE SCALE GENOMIC DNA]</scope>
    <source>
        <strain evidence="2 3">JCM 13518</strain>
    </source>
</reference>
<dbReference type="Proteomes" id="UP001501057">
    <property type="component" value="Unassembled WGS sequence"/>
</dbReference>
<dbReference type="InterPro" id="IPR025323">
    <property type="entry name" value="DUF4229"/>
</dbReference>
<feature type="transmembrane region" description="Helical" evidence="1">
    <location>
        <begin position="12"/>
        <end position="31"/>
    </location>
</feature>
<evidence type="ECO:0000256" key="1">
    <source>
        <dbReference type="SAM" id="Phobius"/>
    </source>
</evidence>
<keyword evidence="1" id="KW-0812">Transmembrane</keyword>
<gene>
    <name evidence="2" type="ORF">GCM10009710_21440</name>
</gene>
<proteinExistence type="predicted"/>
<protein>
    <recommendedName>
        <fullName evidence="4">DUF4229 domain-containing protein</fullName>
    </recommendedName>
</protein>
<sequence length="90" mass="10048">MSPFWTYTLSRLGLFVATYAVLAGICFGFGLVKFEELTNLVVLFVAMVVSSVLAFVLLTRQREALAQQVQERAEKISARIEESRSAEDVD</sequence>
<dbReference type="Pfam" id="PF14012">
    <property type="entry name" value="DUF4229"/>
    <property type="match status" value="1"/>
</dbReference>
<dbReference type="EMBL" id="BAAAME010000004">
    <property type="protein sequence ID" value="GAA1740955.1"/>
    <property type="molecule type" value="Genomic_DNA"/>
</dbReference>
<keyword evidence="3" id="KW-1185">Reference proteome</keyword>
<comment type="caution">
    <text evidence="2">The sequence shown here is derived from an EMBL/GenBank/DDBJ whole genome shotgun (WGS) entry which is preliminary data.</text>
</comment>
<feature type="transmembrane region" description="Helical" evidence="1">
    <location>
        <begin position="37"/>
        <end position="58"/>
    </location>
</feature>
<keyword evidence="1" id="KW-0472">Membrane</keyword>
<dbReference type="RefSeq" id="WP_344201166.1">
    <property type="nucleotide sequence ID" value="NZ_BAAAME010000004.1"/>
</dbReference>
<accession>A0ABN2JWI4</accession>
<evidence type="ECO:0008006" key="4">
    <source>
        <dbReference type="Google" id="ProtNLM"/>
    </source>
</evidence>
<evidence type="ECO:0000313" key="3">
    <source>
        <dbReference type="Proteomes" id="UP001501057"/>
    </source>
</evidence>
<name>A0ABN2JWI4_9ACTN</name>